<dbReference type="InterPro" id="IPR000182">
    <property type="entry name" value="GNAT_dom"/>
</dbReference>
<name>A0A917ETJ6_9BACI</name>
<sequence>MKTHNVVLEELHEHNWYECCQLEVAENQTNHIEPNAVSIAQSKFEPSLRTFAIKYEEKTVGFFMFNTVEEELGGHWIYRIMVDKQYQGRGIGKRAMQLIIEEIATLPQAKRIVVGYHPGNTGAHQLYASVGFVDHGNRFGKEMAVVLDL</sequence>
<comment type="caution">
    <text evidence="4">The sequence shown here is derived from an EMBL/GenBank/DDBJ whole genome shotgun (WGS) entry which is preliminary data.</text>
</comment>
<dbReference type="PANTHER" id="PTHR43420:SF47">
    <property type="entry name" value="N-ACETYLTRANSFERASE DOMAIN-CONTAINING PROTEIN"/>
    <property type="match status" value="1"/>
</dbReference>
<organism evidence="4 5">
    <name type="scientific">Priestia taiwanensis</name>
    <dbReference type="NCBI Taxonomy" id="1347902"/>
    <lineage>
        <taxon>Bacteria</taxon>
        <taxon>Bacillati</taxon>
        <taxon>Bacillota</taxon>
        <taxon>Bacilli</taxon>
        <taxon>Bacillales</taxon>
        <taxon>Bacillaceae</taxon>
        <taxon>Priestia</taxon>
    </lineage>
</organism>
<dbReference type="EMBL" id="BMFK01000003">
    <property type="protein sequence ID" value="GGE79154.1"/>
    <property type="molecule type" value="Genomic_DNA"/>
</dbReference>
<dbReference type="GO" id="GO:0016747">
    <property type="term" value="F:acyltransferase activity, transferring groups other than amino-acyl groups"/>
    <property type="evidence" value="ECO:0007669"/>
    <property type="project" value="InterPro"/>
</dbReference>
<keyword evidence="1" id="KW-0808">Transferase</keyword>
<evidence type="ECO:0000259" key="3">
    <source>
        <dbReference type="PROSITE" id="PS51186"/>
    </source>
</evidence>
<evidence type="ECO:0000313" key="4">
    <source>
        <dbReference type="EMBL" id="GGE79154.1"/>
    </source>
</evidence>
<dbReference type="SUPFAM" id="SSF55729">
    <property type="entry name" value="Acyl-CoA N-acyltransferases (Nat)"/>
    <property type="match status" value="1"/>
</dbReference>
<keyword evidence="2" id="KW-0012">Acyltransferase</keyword>
<dbReference type="InterPro" id="IPR016181">
    <property type="entry name" value="Acyl_CoA_acyltransferase"/>
</dbReference>
<dbReference type="CDD" id="cd04301">
    <property type="entry name" value="NAT_SF"/>
    <property type="match status" value="1"/>
</dbReference>
<reference evidence="4" key="1">
    <citation type="journal article" date="2014" name="Int. J. Syst. Evol. Microbiol.">
        <title>Complete genome sequence of Corynebacterium casei LMG S-19264T (=DSM 44701T), isolated from a smear-ripened cheese.</title>
        <authorList>
            <consortium name="US DOE Joint Genome Institute (JGI-PGF)"/>
            <person name="Walter F."/>
            <person name="Albersmeier A."/>
            <person name="Kalinowski J."/>
            <person name="Ruckert C."/>
        </authorList>
    </citation>
    <scope>NUCLEOTIDE SEQUENCE</scope>
    <source>
        <strain evidence="4">CGMCC 1.12698</strain>
    </source>
</reference>
<reference evidence="4" key="2">
    <citation type="submission" date="2020-09" db="EMBL/GenBank/DDBJ databases">
        <authorList>
            <person name="Sun Q."/>
            <person name="Zhou Y."/>
        </authorList>
    </citation>
    <scope>NUCLEOTIDE SEQUENCE</scope>
    <source>
        <strain evidence="4">CGMCC 1.12698</strain>
    </source>
</reference>
<accession>A0A917ETJ6</accession>
<evidence type="ECO:0000256" key="1">
    <source>
        <dbReference type="ARBA" id="ARBA00022679"/>
    </source>
</evidence>
<dbReference type="RefSeq" id="WP_188389395.1">
    <property type="nucleotide sequence ID" value="NZ_BMFK01000003.1"/>
</dbReference>
<dbReference type="PANTHER" id="PTHR43420">
    <property type="entry name" value="ACETYLTRANSFERASE"/>
    <property type="match status" value="1"/>
</dbReference>
<dbReference type="Pfam" id="PF00583">
    <property type="entry name" value="Acetyltransf_1"/>
    <property type="match status" value="1"/>
</dbReference>
<evidence type="ECO:0000313" key="5">
    <source>
        <dbReference type="Proteomes" id="UP000605259"/>
    </source>
</evidence>
<keyword evidence="5" id="KW-1185">Reference proteome</keyword>
<gene>
    <name evidence="4" type="primary">bltD</name>
    <name evidence="4" type="ORF">GCM10007140_30910</name>
</gene>
<dbReference type="AlphaFoldDB" id="A0A917ETJ6"/>
<dbReference type="InterPro" id="IPR050680">
    <property type="entry name" value="YpeA/RimI_acetyltransf"/>
</dbReference>
<dbReference type="PROSITE" id="PS51186">
    <property type="entry name" value="GNAT"/>
    <property type="match status" value="1"/>
</dbReference>
<dbReference type="Gene3D" id="3.40.630.30">
    <property type="match status" value="1"/>
</dbReference>
<dbReference type="Proteomes" id="UP000605259">
    <property type="component" value="Unassembled WGS sequence"/>
</dbReference>
<evidence type="ECO:0000256" key="2">
    <source>
        <dbReference type="ARBA" id="ARBA00023315"/>
    </source>
</evidence>
<protein>
    <submittedName>
        <fullName evidence="4">Spermidine acetyltransferase</fullName>
    </submittedName>
</protein>
<feature type="domain" description="N-acetyltransferase" evidence="3">
    <location>
        <begin position="6"/>
        <end position="149"/>
    </location>
</feature>
<proteinExistence type="predicted"/>